<evidence type="ECO:0000313" key="3">
    <source>
        <dbReference type="Proteomes" id="UP001164746"/>
    </source>
</evidence>
<reference evidence="2" key="1">
    <citation type="submission" date="2022-11" db="EMBL/GenBank/DDBJ databases">
        <title>Centuries of genome instability and evolution in soft-shell clam transmissible cancer (bioRxiv).</title>
        <authorList>
            <person name="Hart S.F.M."/>
            <person name="Yonemitsu M.A."/>
            <person name="Giersch R.M."/>
            <person name="Beal B.F."/>
            <person name="Arriagada G."/>
            <person name="Davis B.W."/>
            <person name="Ostrander E.A."/>
            <person name="Goff S.P."/>
            <person name="Metzger M.J."/>
        </authorList>
    </citation>
    <scope>NUCLEOTIDE SEQUENCE</scope>
    <source>
        <strain evidence="2">MELC-2E11</strain>
        <tissue evidence="2">Siphon/mantle</tissue>
    </source>
</reference>
<feature type="region of interest" description="Disordered" evidence="1">
    <location>
        <begin position="308"/>
        <end position="338"/>
    </location>
</feature>
<feature type="compositionally biased region" description="Basic residues" evidence="1">
    <location>
        <begin position="185"/>
        <end position="194"/>
    </location>
</feature>
<sequence length="392" mass="45723">MLKYTTAVTNEDGLASPHHPELEFRRRTIEVSAGSKGASKMAIKRRSGVKKLLAREQRDATYKQQEGQQHLPPIGTPNSPQLPAPASTPLDRKENYPFTGLKRKEIRTPYVSHIHRVSDVATPYVLHTQITNIDQGVTLNREHSKLSKYSGNVLEYKHEPDMRNERTYSSMQKLPTNPSPTHDAKRPRGRHGRKSNSFNEHDLNRGEELKELTIHSNQMGLYKRADRKQRAELGRGKADESFSIRKKIEQFRRWHEEQYREKIKKLKQEVDHQFEAEHKMMNRQVGAVRETPTSKEMSITIDDKVPSEISHEKMDEEKLTPNLSSNNEASKPRSESARTWRTWRNVNDSYAYNDVKKYIEENELMDDEKSVWIKKWVLEVNKAMKDIHHETI</sequence>
<feature type="region of interest" description="Disordered" evidence="1">
    <location>
        <begin position="157"/>
        <end position="207"/>
    </location>
</feature>
<protein>
    <submittedName>
        <fullName evidence="2">Uncharacterized protein</fullName>
    </submittedName>
</protein>
<feature type="compositionally biased region" description="Basic and acidic residues" evidence="1">
    <location>
        <begin position="308"/>
        <end position="319"/>
    </location>
</feature>
<dbReference type="EMBL" id="CP111021">
    <property type="protein sequence ID" value="WAR17230.1"/>
    <property type="molecule type" value="Genomic_DNA"/>
</dbReference>
<feature type="compositionally biased region" description="Polar residues" evidence="1">
    <location>
        <begin position="167"/>
        <end position="180"/>
    </location>
</feature>
<feature type="compositionally biased region" description="Basic and acidic residues" evidence="1">
    <location>
        <begin position="157"/>
        <end position="166"/>
    </location>
</feature>
<proteinExistence type="predicted"/>
<gene>
    <name evidence="2" type="ORF">MAR_031824</name>
</gene>
<feature type="region of interest" description="Disordered" evidence="1">
    <location>
        <begin position="57"/>
        <end position="95"/>
    </location>
</feature>
<organism evidence="2 3">
    <name type="scientific">Mya arenaria</name>
    <name type="common">Soft-shell clam</name>
    <dbReference type="NCBI Taxonomy" id="6604"/>
    <lineage>
        <taxon>Eukaryota</taxon>
        <taxon>Metazoa</taxon>
        <taxon>Spiralia</taxon>
        <taxon>Lophotrochozoa</taxon>
        <taxon>Mollusca</taxon>
        <taxon>Bivalvia</taxon>
        <taxon>Autobranchia</taxon>
        <taxon>Heteroconchia</taxon>
        <taxon>Euheterodonta</taxon>
        <taxon>Imparidentia</taxon>
        <taxon>Neoheterodontei</taxon>
        <taxon>Myida</taxon>
        <taxon>Myoidea</taxon>
        <taxon>Myidae</taxon>
        <taxon>Mya</taxon>
    </lineage>
</organism>
<evidence type="ECO:0000313" key="2">
    <source>
        <dbReference type="EMBL" id="WAR17230.1"/>
    </source>
</evidence>
<accession>A0ABY7F5U1</accession>
<evidence type="ECO:0000256" key="1">
    <source>
        <dbReference type="SAM" id="MobiDB-lite"/>
    </source>
</evidence>
<dbReference type="Proteomes" id="UP001164746">
    <property type="component" value="Chromosome 10"/>
</dbReference>
<name>A0ABY7F5U1_MYAAR</name>
<keyword evidence="3" id="KW-1185">Reference proteome</keyword>